<proteinExistence type="predicted"/>
<reference evidence="1 2" key="1">
    <citation type="submission" date="2019-05" db="EMBL/GenBank/DDBJ databases">
        <authorList>
            <person name="Moore K."/>
            <person name="O'Neill P."/>
            <person name="Farbos A."/>
            <person name="Studholme D.J."/>
        </authorList>
    </citation>
    <scope>NUCLEOTIDE SEQUENCE [LARGE SCALE GENOMIC DNA]</scope>
    <source>
        <strain evidence="1 2">DSM 9128</strain>
    </source>
</reference>
<dbReference type="EMBL" id="VASG01000003">
    <property type="protein sequence ID" value="TLP75126.1"/>
    <property type="molecule type" value="Genomic_DNA"/>
</dbReference>
<evidence type="ECO:0000313" key="1">
    <source>
        <dbReference type="EMBL" id="TLP75126.1"/>
    </source>
</evidence>
<evidence type="ECO:0000313" key="2">
    <source>
        <dbReference type="Proteomes" id="UP000307510"/>
    </source>
</evidence>
<name>A0A5R9ABG2_PSENT</name>
<accession>A0A5R9ABG2</accession>
<comment type="caution">
    <text evidence="1">The sequence shown here is derived from an EMBL/GenBank/DDBJ whole genome shotgun (WGS) entry which is preliminary data.</text>
</comment>
<reference evidence="2" key="2">
    <citation type="submission" date="2019-06" db="EMBL/GenBank/DDBJ databases">
        <title>AzeR, a transcriptional regulator that responds to azelaic acid in Pseudomonas nitroreducens.</title>
        <authorList>
            <person name="Bez C."/>
            <person name="Javvadi S.G."/>
            <person name="Bertani I."/>
            <person name="Devescovi G."/>
            <person name="Studholme D.J."/>
            <person name="Geller A."/>
            <person name="Levy A."/>
            <person name="Venturi V."/>
        </authorList>
    </citation>
    <scope>NUCLEOTIDE SEQUENCE [LARGE SCALE GENOMIC DNA]</scope>
    <source>
        <strain evidence="2">DSM 9128</strain>
    </source>
</reference>
<gene>
    <name evidence="1" type="ORF">FEA48_13060</name>
</gene>
<dbReference type="RefSeq" id="WP_138214173.1">
    <property type="nucleotide sequence ID" value="NZ_VASG01000003.1"/>
</dbReference>
<protein>
    <submittedName>
        <fullName evidence="1">Uncharacterized protein</fullName>
    </submittedName>
</protein>
<dbReference type="AlphaFoldDB" id="A0A5R9ABG2"/>
<sequence length="405" mass="44324">MNTLPSYAPTHPFNASLLGKLHQGIAVKERTYIHVSPAQCLSTANSGGQLIYPRTALGTLQAQLITGQQNGQIQQILNKHHEPTALNSQSQLILLDSGQATTVRSALTQDANTMGPARIDSSHILASNPMTAQIMRDPQLARDALEAWQRNRELTPNDPHGHMIRLILSVSQASSPLYNQLIHWMYGGYTNTTLMGFEKYMKHEGKSLARLKTHFSELASSIPTQSGSHQSRVVTEARGEYASSKIMLTSQSADYQLKVGKSKAGRPNGIDQIWVKRNMVSGAVERYVLVEAKGSVKAHPGFTETGEQMSPRWVFFVLLMMAAKDASYVDPEHGVNTARKIITALINPGHPPVSGVMVKSLFGSKSAENVLDFSALIDFNFTREFAAVSAPQTNPAQTTSAHILW</sequence>
<dbReference type="Proteomes" id="UP000307510">
    <property type="component" value="Unassembled WGS sequence"/>
</dbReference>
<organism evidence="1 2">
    <name type="scientific">Pseudomonas nitroreducens</name>
    <dbReference type="NCBI Taxonomy" id="46680"/>
    <lineage>
        <taxon>Bacteria</taxon>
        <taxon>Pseudomonadati</taxon>
        <taxon>Pseudomonadota</taxon>
        <taxon>Gammaproteobacteria</taxon>
        <taxon>Pseudomonadales</taxon>
        <taxon>Pseudomonadaceae</taxon>
        <taxon>Pseudomonas</taxon>
    </lineage>
</organism>